<dbReference type="Proteomes" id="UP000727407">
    <property type="component" value="Unassembled WGS sequence"/>
</dbReference>
<dbReference type="AlphaFoldDB" id="A0A8J4UQW7"/>
<accession>A0A8J4UQW7</accession>
<sequence length="152" mass="16248">MQGVQWAPAPLLSCQSSQAVSRSPAYGGQTEGTALRYGPLAAVTLTGCSAESAPSELDMRYAGRLNQLTAAVPEKRSPVSSTQPGVSLYQRLKQATMIDAAVLISRFCHEHGSSQQEAWLGKEVHTAGLICPDAEQAVLEQKQAVLWLKHMG</sequence>
<protein>
    <submittedName>
        <fullName evidence="1">Uncharacterized protein</fullName>
    </submittedName>
</protein>
<keyword evidence="2" id="KW-1185">Reference proteome</keyword>
<gene>
    <name evidence="1" type="ORF">DAT39_005582</name>
</gene>
<dbReference type="OrthoDB" id="10426447at2759"/>
<dbReference type="EMBL" id="QNUK01000053">
    <property type="protein sequence ID" value="KAF5904662.1"/>
    <property type="molecule type" value="Genomic_DNA"/>
</dbReference>
<reference evidence="1" key="1">
    <citation type="submission" date="2020-07" db="EMBL/GenBank/DDBJ databases">
        <title>Clarias magur genome sequencing, assembly and annotation.</title>
        <authorList>
            <person name="Kushwaha B."/>
            <person name="Kumar R."/>
            <person name="Das P."/>
            <person name="Joshi C.G."/>
            <person name="Kumar D."/>
            <person name="Nagpure N.S."/>
            <person name="Pandey M."/>
            <person name="Agarwal S."/>
            <person name="Srivastava S."/>
            <person name="Singh M."/>
            <person name="Sahoo L."/>
            <person name="Jayasankar P."/>
            <person name="Meher P.K."/>
            <person name="Koringa P.G."/>
            <person name="Iquebal M.A."/>
            <person name="Das S.P."/>
            <person name="Bit A."/>
            <person name="Patnaik S."/>
            <person name="Patel N."/>
            <person name="Shah T.M."/>
            <person name="Hinsu A."/>
            <person name="Jena J.K."/>
        </authorList>
    </citation>
    <scope>NUCLEOTIDE SEQUENCE</scope>
    <source>
        <strain evidence="1">CIFAMagur01</strain>
        <tissue evidence="1">Testis</tissue>
    </source>
</reference>
<comment type="caution">
    <text evidence="1">The sequence shown here is derived from an EMBL/GenBank/DDBJ whole genome shotgun (WGS) entry which is preliminary data.</text>
</comment>
<evidence type="ECO:0000313" key="2">
    <source>
        <dbReference type="Proteomes" id="UP000727407"/>
    </source>
</evidence>
<organism evidence="1 2">
    <name type="scientific">Clarias magur</name>
    <name type="common">Asian catfish</name>
    <name type="synonym">Macropteronotus magur</name>
    <dbReference type="NCBI Taxonomy" id="1594786"/>
    <lineage>
        <taxon>Eukaryota</taxon>
        <taxon>Metazoa</taxon>
        <taxon>Chordata</taxon>
        <taxon>Craniata</taxon>
        <taxon>Vertebrata</taxon>
        <taxon>Euteleostomi</taxon>
        <taxon>Actinopterygii</taxon>
        <taxon>Neopterygii</taxon>
        <taxon>Teleostei</taxon>
        <taxon>Ostariophysi</taxon>
        <taxon>Siluriformes</taxon>
        <taxon>Clariidae</taxon>
        <taxon>Clarias</taxon>
    </lineage>
</organism>
<name>A0A8J4UQW7_CLAMG</name>
<evidence type="ECO:0000313" key="1">
    <source>
        <dbReference type="EMBL" id="KAF5904662.1"/>
    </source>
</evidence>
<proteinExistence type="predicted"/>